<feature type="region of interest" description="Disordered" evidence="1">
    <location>
        <begin position="1"/>
        <end position="23"/>
    </location>
</feature>
<protein>
    <recommendedName>
        <fullName evidence="3">DUF4333 domain-containing protein</fullName>
    </recommendedName>
</protein>
<reference evidence="4 5" key="1">
    <citation type="submission" date="2021-03" db="EMBL/GenBank/DDBJ databases">
        <title>Sequencing the genomes of 1000 actinobacteria strains.</title>
        <authorList>
            <person name="Klenk H.-P."/>
        </authorList>
    </citation>
    <scope>NUCLEOTIDE SEQUENCE [LARGE SCALE GENOMIC DNA]</scope>
    <source>
        <strain evidence="4 5">DSM 45516</strain>
    </source>
</reference>
<organism evidence="4 5">
    <name type="scientific">Nocardia goodfellowii</name>
    <dbReference type="NCBI Taxonomy" id="882446"/>
    <lineage>
        <taxon>Bacteria</taxon>
        <taxon>Bacillati</taxon>
        <taxon>Actinomycetota</taxon>
        <taxon>Actinomycetes</taxon>
        <taxon>Mycobacteriales</taxon>
        <taxon>Nocardiaceae</taxon>
        <taxon>Nocardia</taxon>
    </lineage>
</organism>
<dbReference type="RefSeq" id="WP_209892112.1">
    <property type="nucleotide sequence ID" value="NZ_JAGGMR010000001.1"/>
</dbReference>
<accession>A0ABS4QH96</accession>
<name>A0ABS4QH96_9NOCA</name>
<keyword evidence="2" id="KW-1133">Transmembrane helix</keyword>
<feature type="domain" description="DUF4333" evidence="3">
    <location>
        <begin position="94"/>
        <end position="164"/>
    </location>
</feature>
<keyword evidence="2" id="KW-0472">Membrane</keyword>
<dbReference type="EMBL" id="JAGGMR010000001">
    <property type="protein sequence ID" value="MBP2191070.1"/>
    <property type="molecule type" value="Genomic_DNA"/>
</dbReference>
<comment type="caution">
    <text evidence="4">The sequence shown here is derived from an EMBL/GenBank/DDBJ whole genome shotgun (WGS) entry which is preliminary data.</text>
</comment>
<evidence type="ECO:0000313" key="4">
    <source>
        <dbReference type="EMBL" id="MBP2191070.1"/>
    </source>
</evidence>
<keyword evidence="2" id="KW-0812">Transmembrane</keyword>
<dbReference type="Proteomes" id="UP001519325">
    <property type="component" value="Unassembled WGS sequence"/>
</dbReference>
<evidence type="ECO:0000256" key="1">
    <source>
        <dbReference type="SAM" id="MobiDB-lite"/>
    </source>
</evidence>
<sequence length="172" mass="17801">MTAPTRRPNASRPYPIAEPTEPEYGPDHNGWVPVIIAGVVAAFAIAVAGVIAGLVVVNIRENDTPAPKPTPTAAVQAPAAIAPIGALPTTPVATPAVVVPDNLDPVAVQRGIVEVLSESYGLAAIKDVKCPEELPVVVGSSYECSLRIDGLKKTVAVTVTDQDGTYEVSRPH</sequence>
<dbReference type="Pfam" id="PF14230">
    <property type="entry name" value="DUF4333"/>
    <property type="match status" value="1"/>
</dbReference>
<proteinExistence type="predicted"/>
<evidence type="ECO:0000256" key="2">
    <source>
        <dbReference type="SAM" id="Phobius"/>
    </source>
</evidence>
<evidence type="ECO:0000259" key="3">
    <source>
        <dbReference type="Pfam" id="PF14230"/>
    </source>
</evidence>
<keyword evidence="5" id="KW-1185">Reference proteome</keyword>
<feature type="transmembrane region" description="Helical" evidence="2">
    <location>
        <begin position="31"/>
        <end position="59"/>
    </location>
</feature>
<gene>
    <name evidence="4" type="ORF">BJ987_003971</name>
</gene>
<dbReference type="InterPro" id="IPR025637">
    <property type="entry name" value="DUF4333"/>
</dbReference>
<evidence type="ECO:0000313" key="5">
    <source>
        <dbReference type="Proteomes" id="UP001519325"/>
    </source>
</evidence>